<reference evidence="11" key="1">
    <citation type="submission" date="2023-08" db="EMBL/GenBank/DDBJ databases">
        <title>A de novo genome assembly of Solanum verrucosum Schlechtendal, a Mexican diploid species geographically isolated from the other diploid A-genome species in potato relatives.</title>
        <authorList>
            <person name="Hosaka K."/>
        </authorList>
    </citation>
    <scope>NUCLEOTIDE SEQUENCE</scope>
    <source>
        <tissue evidence="11">Young leaves</tissue>
    </source>
</reference>
<dbReference type="PANTHER" id="PTHR43539:SF12">
    <property type="entry name" value="FLAVIN-CONTAINING MONOOXYGENASE"/>
    <property type="match status" value="1"/>
</dbReference>
<dbReference type="Pfam" id="PF00743">
    <property type="entry name" value="FMO-like"/>
    <property type="match status" value="1"/>
</dbReference>
<evidence type="ECO:0000256" key="4">
    <source>
        <dbReference type="ARBA" id="ARBA00022630"/>
    </source>
</evidence>
<evidence type="ECO:0000256" key="2">
    <source>
        <dbReference type="ARBA" id="ARBA00004814"/>
    </source>
</evidence>
<dbReference type="GO" id="GO:0050660">
    <property type="term" value="F:flavin adenine dinucleotide binding"/>
    <property type="evidence" value="ECO:0007669"/>
    <property type="project" value="InterPro"/>
</dbReference>
<sequence length="141" mass="16062">MYASDFLILATRENNKGYIPKMIGIENFNGEIIHSSDYRSGEKYKDKKVLVFGSGNSGMEITFDLPNYERHTSIVFRSPIHVLTREMVYTAMLLLKYLPISFVDIVIAKYAKFKFGNLAELGIPQPEEGPFFVEISKGKPQ</sequence>
<keyword evidence="6" id="KW-0521">NADP</keyword>
<protein>
    <recommendedName>
        <fullName evidence="10">Flavin-containing monooxygenase</fullName>
        <ecNumber evidence="10">1.-.-.-</ecNumber>
    </recommendedName>
</protein>
<keyword evidence="12" id="KW-1185">Reference proteome</keyword>
<dbReference type="PANTHER" id="PTHR43539">
    <property type="entry name" value="FLAVIN-BINDING MONOOXYGENASE-LIKE PROTEIN (AFU_ORTHOLOGUE AFUA_4G09220)"/>
    <property type="match status" value="1"/>
</dbReference>
<comment type="similarity">
    <text evidence="3 10">Belongs to the FMO family.</text>
</comment>
<proteinExistence type="inferred from homology"/>
<dbReference type="InterPro" id="IPR020946">
    <property type="entry name" value="Flavin_mOase-like"/>
</dbReference>
<keyword evidence="7 10" id="KW-0560">Oxidoreductase</keyword>
<dbReference type="Proteomes" id="UP001234989">
    <property type="component" value="Chromosome 7"/>
</dbReference>
<gene>
    <name evidence="11" type="ORF">MTR67_030859</name>
</gene>
<dbReference type="InterPro" id="IPR036188">
    <property type="entry name" value="FAD/NAD-bd_sf"/>
</dbReference>
<comment type="catalytic activity">
    <reaction evidence="9">
        <text>indole-3-pyruvate + NADPH + O2 + H(+) = (indol-3-yl)acetate + CO2 + NADP(+) + H2O</text>
        <dbReference type="Rhea" id="RHEA:34331"/>
        <dbReference type="ChEBI" id="CHEBI:15377"/>
        <dbReference type="ChEBI" id="CHEBI:15378"/>
        <dbReference type="ChEBI" id="CHEBI:15379"/>
        <dbReference type="ChEBI" id="CHEBI:16526"/>
        <dbReference type="ChEBI" id="CHEBI:17640"/>
        <dbReference type="ChEBI" id="CHEBI:30854"/>
        <dbReference type="ChEBI" id="CHEBI:57783"/>
        <dbReference type="ChEBI" id="CHEBI:58349"/>
        <dbReference type="EC" id="1.14.13.168"/>
    </reaction>
</comment>
<dbReference type="GO" id="GO:0050661">
    <property type="term" value="F:NADP binding"/>
    <property type="evidence" value="ECO:0007669"/>
    <property type="project" value="InterPro"/>
</dbReference>
<organism evidence="11 12">
    <name type="scientific">Solanum verrucosum</name>
    <dbReference type="NCBI Taxonomy" id="315347"/>
    <lineage>
        <taxon>Eukaryota</taxon>
        <taxon>Viridiplantae</taxon>
        <taxon>Streptophyta</taxon>
        <taxon>Embryophyta</taxon>
        <taxon>Tracheophyta</taxon>
        <taxon>Spermatophyta</taxon>
        <taxon>Magnoliopsida</taxon>
        <taxon>eudicotyledons</taxon>
        <taxon>Gunneridae</taxon>
        <taxon>Pentapetalae</taxon>
        <taxon>asterids</taxon>
        <taxon>lamiids</taxon>
        <taxon>Solanales</taxon>
        <taxon>Solanaceae</taxon>
        <taxon>Solanoideae</taxon>
        <taxon>Solaneae</taxon>
        <taxon>Solanum</taxon>
    </lineage>
</organism>
<evidence type="ECO:0000256" key="10">
    <source>
        <dbReference type="RuleBase" id="RU361177"/>
    </source>
</evidence>
<comment type="pathway">
    <text evidence="2">Plant hormone metabolism; auxin biosynthesis.</text>
</comment>
<evidence type="ECO:0000256" key="3">
    <source>
        <dbReference type="ARBA" id="ARBA00009183"/>
    </source>
</evidence>
<keyword evidence="4 10" id="KW-0285">Flavoprotein</keyword>
<dbReference type="GO" id="GO:0103075">
    <property type="term" value="F:indole-3-pyruvate monooxygenase activity"/>
    <property type="evidence" value="ECO:0007669"/>
    <property type="project" value="UniProtKB-EC"/>
</dbReference>
<evidence type="ECO:0000256" key="5">
    <source>
        <dbReference type="ARBA" id="ARBA00022827"/>
    </source>
</evidence>
<evidence type="ECO:0000313" key="11">
    <source>
        <dbReference type="EMBL" id="WMV37474.1"/>
    </source>
</evidence>
<evidence type="ECO:0000313" key="12">
    <source>
        <dbReference type="Proteomes" id="UP001234989"/>
    </source>
</evidence>
<dbReference type="GO" id="GO:0009851">
    <property type="term" value="P:auxin biosynthetic process"/>
    <property type="evidence" value="ECO:0007669"/>
    <property type="project" value="UniProtKB-KW"/>
</dbReference>
<keyword evidence="5 10" id="KW-0274">FAD</keyword>
<keyword evidence="10" id="KW-0503">Monooxygenase</keyword>
<evidence type="ECO:0000256" key="9">
    <source>
        <dbReference type="ARBA" id="ARBA00047707"/>
    </source>
</evidence>
<evidence type="ECO:0000256" key="1">
    <source>
        <dbReference type="ARBA" id="ARBA00001974"/>
    </source>
</evidence>
<dbReference type="InterPro" id="IPR050982">
    <property type="entry name" value="Auxin_biosynth/cation_transpt"/>
</dbReference>
<dbReference type="EC" id="1.-.-.-" evidence="10"/>
<evidence type="ECO:0000256" key="7">
    <source>
        <dbReference type="ARBA" id="ARBA00023002"/>
    </source>
</evidence>
<accession>A0AAF0ZGP6</accession>
<comment type="cofactor">
    <cofactor evidence="1 10">
        <name>FAD</name>
        <dbReference type="ChEBI" id="CHEBI:57692"/>
    </cofactor>
</comment>
<keyword evidence="8" id="KW-0073">Auxin biosynthesis</keyword>
<dbReference type="GO" id="GO:0004499">
    <property type="term" value="F:N,N-dimethylaniline monooxygenase activity"/>
    <property type="evidence" value="ECO:0007669"/>
    <property type="project" value="InterPro"/>
</dbReference>
<evidence type="ECO:0000256" key="6">
    <source>
        <dbReference type="ARBA" id="ARBA00022857"/>
    </source>
</evidence>
<dbReference type="Gene3D" id="3.50.50.60">
    <property type="entry name" value="FAD/NAD(P)-binding domain"/>
    <property type="match status" value="1"/>
</dbReference>
<evidence type="ECO:0000256" key="8">
    <source>
        <dbReference type="ARBA" id="ARBA00023070"/>
    </source>
</evidence>
<dbReference type="EMBL" id="CP133618">
    <property type="protein sequence ID" value="WMV37474.1"/>
    <property type="molecule type" value="Genomic_DNA"/>
</dbReference>
<name>A0AAF0ZGP6_SOLVR</name>
<dbReference type="AlphaFoldDB" id="A0AAF0ZGP6"/>
<dbReference type="SUPFAM" id="SSF51905">
    <property type="entry name" value="FAD/NAD(P)-binding domain"/>
    <property type="match status" value="1"/>
</dbReference>